<keyword evidence="4" id="KW-1185">Reference proteome</keyword>
<dbReference type="PANTHER" id="PTHR43639">
    <property type="entry name" value="OXIDOREDUCTASE, SHORT-CHAIN DEHYDROGENASE/REDUCTASE FAMILY (AFU_ORTHOLOGUE AFUA_5G02870)"/>
    <property type="match status" value="1"/>
</dbReference>
<dbReference type="Pfam" id="PF13561">
    <property type="entry name" value="adh_short_C2"/>
    <property type="match status" value="1"/>
</dbReference>
<dbReference type="FunFam" id="3.40.50.720:FF:000084">
    <property type="entry name" value="Short-chain dehydrogenase reductase"/>
    <property type="match status" value="1"/>
</dbReference>
<dbReference type="CDD" id="cd05233">
    <property type="entry name" value="SDR_c"/>
    <property type="match status" value="1"/>
</dbReference>
<evidence type="ECO:0000256" key="2">
    <source>
        <dbReference type="ARBA" id="ARBA00023002"/>
    </source>
</evidence>
<dbReference type="OrthoDB" id="9789398at2"/>
<dbReference type="PANTHER" id="PTHR43639:SF1">
    <property type="entry name" value="SHORT-CHAIN DEHYDROGENASE_REDUCTASE FAMILY PROTEIN"/>
    <property type="match status" value="1"/>
</dbReference>
<evidence type="ECO:0000313" key="4">
    <source>
        <dbReference type="Proteomes" id="UP000030302"/>
    </source>
</evidence>
<gene>
    <name evidence="3" type="ORF">LT85_3454</name>
</gene>
<dbReference type="Gene3D" id="3.40.50.720">
    <property type="entry name" value="NAD(P)-binding Rossmann-like Domain"/>
    <property type="match status" value="1"/>
</dbReference>
<dbReference type="PRINTS" id="PR00080">
    <property type="entry name" value="SDRFAMILY"/>
</dbReference>
<dbReference type="EMBL" id="CP009962">
    <property type="protein sequence ID" value="AIY42612.1"/>
    <property type="molecule type" value="Genomic_DNA"/>
</dbReference>
<dbReference type="PRINTS" id="PR00081">
    <property type="entry name" value="GDHRDH"/>
</dbReference>
<dbReference type="GO" id="GO:0016491">
    <property type="term" value="F:oxidoreductase activity"/>
    <property type="evidence" value="ECO:0007669"/>
    <property type="project" value="UniProtKB-KW"/>
</dbReference>
<dbReference type="RefSeq" id="WP_038491121.1">
    <property type="nucleotide sequence ID" value="NZ_CP009962.1"/>
</dbReference>
<dbReference type="HOGENOM" id="CLU_010194_1_0_4"/>
<dbReference type="Proteomes" id="UP000030302">
    <property type="component" value="Chromosome"/>
</dbReference>
<dbReference type="KEGG" id="care:LT85_3454"/>
<name>A0A0A1FIA1_9BURK</name>
<accession>A0A0A1FIA1</accession>
<keyword evidence="2" id="KW-0560">Oxidoreductase</keyword>
<evidence type="ECO:0000256" key="1">
    <source>
        <dbReference type="ARBA" id="ARBA00006484"/>
    </source>
</evidence>
<proteinExistence type="inferred from homology"/>
<dbReference type="PROSITE" id="PS00061">
    <property type="entry name" value="ADH_SHORT"/>
    <property type="match status" value="1"/>
</dbReference>
<protein>
    <submittedName>
        <fullName evidence="3">Putative oxidoreductase in arabinose utilization cluster</fullName>
    </submittedName>
</protein>
<dbReference type="InterPro" id="IPR036291">
    <property type="entry name" value="NAD(P)-bd_dom_sf"/>
</dbReference>
<dbReference type="AlphaFoldDB" id="A0A0A1FIA1"/>
<dbReference type="STRING" id="279058.LT85_3454"/>
<dbReference type="SUPFAM" id="SSF51735">
    <property type="entry name" value="NAD(P)-binding Rossmann-fold domains"/>
    <property type="match status" value="1"/>
</dbReference>
<sequence>MSAVKHVGIEQLAHFPSLKGRNVFVTGGGSGIGEAIVSAFAAQGARVAFVDIETAASEALCQRLADAGLVKPLFRHCDIRDIPALQATIQALAQELGDFDVLVNNAANDQRHQLEEVTLEYWNDRIAINQRPMFFTCQAVAPGMQKKGGGSIINLSSISWHLSNGGYPVYTTAKAAVVGLTRGLARDLGPHNIRVNTVSPGWVMTERQIALWLDAAGEEDIKRNQCLPGKLQPWHLARMVLFLAADDSAMCTAQEFIVDAGWA</sequence>
<dbReference type="InterPro" id="IPR020904">
    <property type="entry name" value="Sc_DH/Rdtase_CS"/>
</dbReference>
<evidence type="ECO:0000313" key="3">
    <source>
        <dbReference type="EMBL" id="AIY42612.1"/>
    </source>
</evidence>
<reference evidence="4" key="1">
    <citation type="journal article" date="2014" name="Soil Biol. Biochem.">
        <title>Structure and function of bacterial communities in ageing soils: Insights from the Mendocino ecological staircase.</title>
        <authorList>
            <person name="Uroz S."/>
            <person name="Tech J.J."/>
            <person name="Sawaya N.A."/>
            <person name="Frey-Klett P."/>
            <person name="Leveau J.H.J."/>
        </authorList>
    </citation>
    <scope>NUCLEOTIDE SEQUENCE [LARGE SCALE GENOMIC DNA]</scope>
    <source>
        <strain evidence="4">Cal35</strain>
    </source>
</reference>
<comment type="similarity">
    <text evidence="1">Belongs to the short-chain dehydrogenases/reductases (SDR) family.</text>
</comment>
<dbReference type="InterPro" id="IPR002347">
    <property type="entry name" value="SDR_fam"/>
</dbReference>
<organism evidence="3 4">
    <name type="scientific">Collimonas arenae</name>
    <dbReference type="NCBI Taxonomy" id="279058"/>
    <lineage>
        <taxon>Bacteria</taxon>
        <taxon>Pseudomonadati</taxon>
        <taxon>Pseudomonadota</taxon>
        <taxon>Betaproteobacteria</taxon>
        <taxon>Burkholderiales</taxon>
        <taxon>Oxalobacteraceae</taxon>
        <taxon>Collimonas</taxon>
    </lineage>
</organism>